<name>B4CXW7_9BACT</name>
<dbReference type="AlphaFoldDB" id="B4CXW7"/>
<organism evidence="1 2">
    <name type="scientific">Chthoniobacter flavus Ellin428</name>
    <dbReference type="NCBI Taxonomy" id="497964"/>
    <lineage>
        <taxon>Bacteria</taxon>
        <taxon>Pseudomonadati</taxon>
        <taxon>Verrucomicrobiota</taxon>
        <taxon>Spartobacteria</taxon>
        <taxon>Chthoniobacterales</taxon>
        <taxon>Chthoniobacteraceae</taxon>
        <taxon>Chthoniobacter</taxon>
    </lineage>
</organism>
<proteinExistence type="predicted"/>
<comment type="caution">
    <text evidence="1">The sequence shown here is derived from an EMBL/GenBank/DDBJ whole genome shotgun (WGS) entry which is preliminary data.</text>
</comment>
<dbReference type="Proteomes" id="UP000005824">
    <property type="component" value="Unassembled WGS sequence"/>
</dbReference>
<reference evidence="1 2" key="1">
    <citation type="journal article" date="2011" name="J. Bacteriol.">
        <title>Genome sequence of Chthoniobacter flavus Ellin428, an aerobic heterotrophic soil bacterium.</title>
        <authorList>
            <person name="Kant R."/>
            <person name="van Passel M.W."/>
            <person name="Palva A."/>
            <person name="Lucas S."/>
            <person name="Lapidus A."/>
            <person name="Glavina Del Rio T."/>
            <person name="Dalin E."/>
            <person name="Tice H."/>
            <person name="Bruce D."/>
            <person name="Goodwin L."/>
            <person name="Pitluck S."/>
            <person name="Larimer F.W."/>
            <person name="Land M.L."/>
            <person name="Hauser L."/>
            <person name="Sangwan P."/>
            <person name="de Vos W.M."/>
            <person name="Janssen P.H."/>
            <person name="Smidt H."/>
        </authorList>
    </citation>
    <scope>NUCLEOTIDE SEQUENCE [LARGE SCALE GENOMIC DNA]</scope>
    <source>
        <strain evidence="1 2">Ellin428</strain>
    </source>
</reference>
<accession>B4CXW7</accession>
<protein>
    <submittedName>
        <fullName evidence="1">Uncharacterized protein</fullName>
    </submittedName>
</protein>
<dbReference type="RefSeq" id="WP_006978734.1">
    <property type="nucleotide sequence ID" value="NZ_ABVL01000003.1"/>
</dbReference>
<dbReference type="STRING" id="497964.CfE428DRAFT_1408"/>
<dbReference type="EMBL" id="ABVL01000003">
    <property type="protein sequence ID" value="EDY21115.1"/>
    <property type="molecule type" value="Genomic_DNA"/>
</dbReference>
<dbReference type="InParanoid" id="B4CXW7"/>
<gene>
    <name evidence="1" type="ORF">CfE428DRAFT_1408</name>
</gene>
<keyword evidence="2" id="KW-1185">Reference proteome</keyword>
<sequence length="237" mass="26698">MENVPDNQEQVPWYQRCFEELGVLPENLPEPQWLEGEWPEWVARASREVMSAFLPIAELGSELKATPRMLGGILGHQIAAFNALVEPTSNSEKITMGMSILLQPAGGFPATYGDILGDYAEQLADAMKRACAYAIDADYAECSEFFSAFSQGMKQSPSASERTNTRILLALMVGWRVYGRFESVRAVHEAFCKAMGPNLAGNFKRFEKLCQRIGFKLRNRGRPNGSVKKRKFRHRKR</sequence>
<evidence type="ECO:0000313" key="2">
    <source>
        <dbReference type="Proteomes" id="UP000005824"/>
    </source>
</evidence>
<evidence type="ECO:0000313" key="1">
    <source>
        <dbReference type="EMBL" id="EDY21115.1"/>
    </source>
</evidence>